<feature type="domain" description="HTH marR-type" evidence="1">
    <location>
        <begin position="1"/>
        <end position="114"/>
    </location>
</feature>
<dbReference type="InterPro" id="IPR036388">
    <property type="entry name" value="WH-like_DNA-bd_sf"/>
</dbReference>
<dbReference type="SMART" id="SM00347">
    <property type="entry name" value="HTH_MARR"/>
    <property type="match status" value="1"/>
</dbReference>
<evidence type="ECO:0000259" key="1">
    <source>
        <dbReference type="PROSITE" id="PS50995"/>
    </source>
</evidence>
<comment type="caution">
    <text evidence="2">The sequence shown here is derived from an EMBL/GenBank/DDBJ whole genome shotgun (WGS) entry which is preliminary data.</text>
</comment>
<dbReference type="SUPFAM" id="SSF46785">
    <property type="entry name" value="Winged helix' DNA-binding domain"/>
    <property type="match status" value="1"/>
</dbReference>
<proteinExistence type="predicted"/>
<keyword evidence="3" id="KW-1185">Reference proteome</keyword>
<gene>
    <name evidence="2" type="ORF">SYV04_01670</name>
</gene>
<reference evidence="2 3" key="1">
    <citation type="submission" date="2023-12" db="EMBL/GenBank/DDBJ databases">
        <title>the genome sequence of Hyalangium sp. s54d21.</title>
        <authorList>
            <person name="Zhang X."/>
        </authorList>
    </citation>
    <scope>NUCLEOTIDE SEQUENCE [LARGE SCALE GENOMIC DNA]</scope>
    <source>
        <strain evidence="3">s54d21</strain>
    </source>
</reference>
<dbReference type="InterPro" id="IPR039422">
    <property type="entry name" value="MarR/SlyA-like"/>
</dbReference>
<dbReference type="InterPro" id="IPR036390">
    <property type="entry name" value="WH_DNA-bd_sf"/>
</dbReference>
<evidence type="ECO:0000313" key="3">
    <source>
        <dbReference type="Proteomes" id="UP001291309"/>
    </source>
</evidence>
<accession>A0ABU5GV67</accession>
<protein>
    <submittedName>
        <fullName evidence="2">MarR family transcriptional regulator</fullName>
    </submittedName>
</protein>
<dbReference type="Proteomes" id="UP001291309">
    <property type="component" value="Unassembled WGS sequence"/>
</dbReference>
<dbReference type="PROSITE" id="PS50995">
    <property type="entry name" value="HTH_MARR_2"/>
    <property type="match status" value="1"/>
</dbReference>
<dbReference type="Gene3D" id="1.10.10.10">
    <property type="entry name" value="Winged helix-like DNA-binding domain superfamily/Winged helix DNA-binding domain"/>
    <property type="match status" value="1"/>
</dbReference>
<dbReference type="Pfam" id="PF12802">
    <property type="entry name" value="MarR_2"/>
    <property type="match status" value="1"/>
</dbReference>
<dbReference type="RefSeq" id="WP_321543785.1">
    <property type="nucleotide sequence ID" value="NZ_JAXIVS010000001.1"/>
</dbReference>
<name>A0ABU5GV67_9BACT</name>
<evidence type="ECO:0000313" key="2">
    <source>
        <dbReference type="EMBL" id="MDY7225064.1"/>
    </source>
</evidence>
<sequence>MRRLSRQTDRPFTQLLALKVIDKGEVRSQAALAEQLVVDAPAVSRLVDRLVDDGLLKRCPGEDRRCVRLEVTDEGRAELPALRAASQWLEDEVRKHLTAQELKTLQQLLDKLQEGLVKTGEALSAQEGQKAE</sequence>
<organism evidence="2 3">
    <name type="scientific">Hyalangium rubrum</name>
    <dbReference type="NCBI Taxonomy" id="3103134"/>
    <lineage>
        <taxon>Bacteria</taxon>
        <taxon>Pseudomonadati</taxon>
        <taxon>Myxococcota</taxon>
        <taxon>Myxococcia</taxon>
        <taxon>Myxococcales</taxon>
        <taxon>Cystobacterineae</taxon>
        <taxon>Archangiaceae</taxon>
        <taxon>Hyalangium</taxon>
    </lineage>
</organism>
<dbReference type="PANTHER" id="PTHR33164:SF103">
    <property type="entry name" value="REGULATORY PROTEIN MARR"/>
    <property type="match status" value="1"/>
</dbReference>
<dbReference type="InterPro" id="IPR000835">
    <property type="entry name" value="HTH_MarR-typ"/>
</dbReference>
<dbReference type="PRINTS" id="PR00598">
    <property type="entry name" value="HTHMARR"/>
</dbReference>
<dbReference type="EMBL" id="JAXIVS010000001">
    <property type="protein sequence ID" value="MDY7225064.1"/>
    <property type="molecule type" value="Genomic_DNA"/>
</dbReference>
<dbReference type="PANTHER" id="PTHR33164">
    <property type="entry name" value="TRANSCRIPTIONAL REGULATOR, MARR FAMILY"/>
    <property type="match status" value="1"/>
</dbReference>